<keyword evidence="2" id="KW-1185">Reference proteome</keyword>
<sequence length="90" mass="9967">KYIYTHFLAHPYPSDSYKVVFVFYTRTAHACQLPVPTLPAHLLSSSARSSLPLSAIRFKLVMIALITNFGLINSWSSALQLLALTQAATN</sequence>
<dbReference type="EMBL" id="CABIJS010000044">
    <property type="protein sequence ID" value="VUZ40880.1"/>
    <property type="molecule type" value="Genomic_DNA"/>
</dbReference>
<name>A0A564Y0Z1_HYMDI</name>
<dbReference type="Proteomes" id="UP000321570">
    <property type="component" value="Unassembled WGS sequence"/>
</dbReference>
<feature type="non-terminal residue" evidence="1">
    <location>
        <position position="1"/>
    </location>
</feature>
<evidence type="ECO:0000313" key="2">
    <source>
        <dbReference type="Proteomes" id="UP000321570"/>
    </source>
</evidence>
<reference evidence="1 2" key="1">
    <citation type="submission" date="2019-07" db="EMBL/GenBank/DDBJ databases">
        <authorList>
            <person name="Jastrzebski P J."/>
            <person name="Paukszto L."/>
            <person name="Jastrzebski P J."/>
        </authorList>
    </citation>
    <scope>NUCLEOTIDE SEQUENCE [LARGE SCALE GENOMIC DNA]</scope>
    <source>
        <strain evidence="1 2">WMS-il1</strain>
    </source>
</reference>
<protein>
    <submittedName>
        <fullName evidence="1">Uncharacterized protein</fullName>
    </submittedName>
</protein>
<proteinExistence type="predicted"/>
<dbReference type="AlphaFoldDB" id="A0A564Y0Z1"/>
<gene>
    <name evidence="1" type="ORF">WMSIL1_LOCUS1884</name>
</gene>
<accession>A0A564Y0Z1</accession>
<organism evidence="1 2">
    <name type="scientific">Hymenolepis diminuta</name>
    <name type="common">Rat tapeworm</name>
    <dbReference type="NCBI Taxonomy" id="6216"/>
    <lineage>
        <taxon>Eukaryota</taxon>
        <taxon>Metazoa</taxon>
        <taxon>Spiralia</taxon>
        <taxon>Lophotrochozoa</taxon>
        <taxon>Platyhelminthes</taxon>
        <taxon>Cestoda</taxon>
        <taxon>Eucestoda</taxon>
        <taxon>Cyclophyllidea</taxon>
        <taxon>Hymenolepididae</taxon>
        <taxon>Hymenolepis</taxon>
    </lineage>
</organism>
<evidence type="ECO:0000313" key="1">
    <source>
        <dbReference type="EMBL" id="VUZ40880.1"/>
    </source>
</evidence>